<organism evidence="3 4">
    <name type="scientific">Tetranychus urticae</name>
    <name type="common">Two-spotted spider mite</name>
    <dbReference type="NCBI Taxonomy" id="32264"/>
    <lineage>
        <taxon>Eukaryota</taxon>
        <taxon>Metazoa</taxon>
        <taxon>Ecdysozoa</taxon>
        <taxon>Arthropoda</taxon>
        <taxon>Chelicerata</taxon>
        <taxon>Arachnida</taxon>
        <taxon>Acari</taxon>
        <taxon>Acariformes</taxon>
        <taxon>Trombidiformes</taxon>
        <taxon>Prostigmata</taxon>
        <taxon>Eleutherengona</taxon>
        <taxon>Raphignathae</taxon>
        <taxon>Tetranychoidea</taxon>
        <taxon>Tetranychidae</taxon>
        <taxon>Tetranychus</taxon>
    </lineage>
</organism>
<evidence type="ECO:0008006" key="5">
    <source>
        <dbReference type="Google" id="ProtNLM"/>
    </source>
</evidence>
<dbReference type="Pfam" id="PF12657">
    <property type="entry name" value="TFIIIC_delta"/>
    <property type="match status" value="1"/>
</dbReference>
<accession>T1KD84</accession>
<reference evidence="4" key="1">
    <citation type="submission" date="2011-08" db="EMBL/GenBank/DDBJ databases">
        <authorList>
            <person name="Rombauts S."/>
        </authorList>
    </citation>
    <scope>NUCLEOTIDE SEQUENCE</scope>
    <source>
        <strain evidence="4">London</strain>
    </source>
</reference>
<dbReference type="InterPro" id="IPR024764">
    <property type="entry name" value="TFIIIC_Znf"/>
</dbReference>
<dbReference type="SUPFAM" id="SSF50978">
    <property type="entry name" value="WD40 repeat-like"/>
    <property type="match status" value="1"/>
</dbReference>
<evidence type="ECO:0000313" key="4">
    <source>
        <dbReference type="Proteomes" id="UP000015104"/>
    </source>
</evidence>
<dbReference type="HOGENOM" id="CLU_417591_0_0_1"/>
<evidence type="ECO:0000259" key="2">
    <source>
        <dbReference type="Pfam" id="PF12660"/>
    </source>
</evidence>
<dbReference type="PANTHER" id="PTHR15496:SF2">
    <property type="entry name" value="GENERAL TRANSCRIPTION FACTOR 3C POLYPEPTIDE 4"/>
    <property type="match status" value="1"/>
</dbReference>
<reference evidence="3" key="2">
    <citation type="submission" date="2015-06" db="UniProtKB">
        <authorList>
            <consortium name="EnsemblMetazoa"/>
        </authorList>
    </citation>
    <scope>IDENTIFICATION</scope>
</reference>
<dbReference type="AlphaFoldDB" id="T1KD84"/>
<gene>
    <name evidence="3" type="primary">107362963</name>
</gene>
<evidence type="ECO:0000259" key="1">
    <source>
        <dbReference type="Pfam" id="PF12657"/>
    </source>
</evidence>
<feature type="domain" description="Transcription factor IIIC 90kDa subunit N-terminal" evidence="1">
    <location>
        <begin position="26"/>
        <end position="374"/>
    </location>
</feature>
<dbReference type="OrthoDB" id="6021743at2759"/>
<protein>
    <recommendedName>
        <fullName evidence="5">Transcription factor IIIC 90kDa subunit N-terminal domain-containing protein</fullName>
    </recommendedName>
</protein>
<feature type="domain" description="Transcription factor IIIC putative zinc-finger" evidence="2">
    <location>
        <begin position="585"/>
        <end position="640"/>
    </location>
</feature>
<dbReference type="PANTHER" id="PTHR15496">
    <property type="entry name" value="GENERAL TRANSCRIPTION FACTOR 3C POLYPEPTIDE 4 FAMILY"/>
    <property type="match status" value="1"/>
</dbReference>
<dbReference type="STRING" id="32264.T1KD84"/>
<dbReference type="InterPro" id="IPR024761">
    <property type="entry name" value="TFIIIC_delta_N"/>
</dbReference>
<dbReference type="EnsemblMetazoa" id="tetur09g02020.1">
    <property type="protein sequence ID" value="tetur09g02020.1"/>
    <property type="gene ID" value="tetur09g02020"/>
</dbReference>
<dbReference type="InterPro" id="IPR044230">
    <property type="entry name" value="GTF3C4"/>
</dbReference>
<evidence type="ECO:0000313" key="3">
    <source>
        <dbReference type="EnsemblMetazoa" id="tetur09g02020.1"/>
    </source>
</evidence>
<dbReference type="Proteomes" id="UP000015104">
    <property type="component" value="Unassembled WGS sequence"/>
</dbReference>
<dbReference type="GO" id="GO:0006384">
    <property type="term" value="P:transcription initiation at RNA polymerase III promoter"/>
    <property type="evidence" value="ECO:0007669"/>
    <property type="project" value="InterPro"/>
</dbReference>
<dbReference type="InterPro" id="IPR036322">
    <property type="entry name" value="WD40_repeat_dom_sf"/>
</dbReference>
<proteinExistence type="predicted"/>
<sequence>MGDSSPIVFSMFTTTSHLNDTHALQWSVDDNICLLTDKGAIVFAPDYTFSDSSTSLYPHKHFIPNPPESDPLAIQSTAKRFIDNQRPECDWFDHIHLTKGFASNYAKYQLSAWSPRVAQFGSLLALLTYDNRLSIYFSEANKWKLLADCTKILDAEIGSHYKGVPLVKAFEHLHKLSINCMAWSPVFKEGEDEALMLVCCTSSGHCHFMKFSFTGRNASINLVNSWKTGLDSIVFVEWYKEYLAICPLNGQLIVIKIPVQAIKPEYDDWLMTPKVVPWREVDDMPVLNIIFQEIEHGRYKIFFSKNCHVFIATMKEMIVARKTMLQLCGITVIETLVKTRITGLSLSPDNDLIFSSPDRLLTNLHVKDDSTALDQTTHPINSDEVVSNLTPLGLRTSRNRVLTCLAQTMTKLHDHLLLVEPTRIIIFPNLSFDAVTSRIEALIEDTNLYTKYNSLREIMDLLNALRGYYSNNLNWTPKILEKLLDGKWNWNASSLRSINFKILRFISLACVQRAPANRTVTDFEEAVMHLEELILLEHVKFIHEKFWDQRHTLTRNQVLSLVTMASWASKNDLSKATWTNHDSSLETEKCPICREDVSIQNFREGLCPKNHRFGRCINSLLLCDLISIKYELCKLCGRSLYSVPNIWQNYVECLFCH</sequence>
<keyword evidence="4" id="KW-1185">Reference proteome</keyword>
<dbReference type="EMBL" id="CAEY01002010">
    <property type="status" value="NOT_ANNOTATED_CDS"/>
    <property type="molecule type" value="Genomic_DNA"/>
</dbReference>
<dbReference type="GO" id="GO:0000127">
    <property type="term" value="C:transcription factor TFIIIC complex"/>
    <property type="evidence" value="ECO:0007669"/>
    <property type="project" value="InterPro"/>
</dbReference>
<dbReference type="Pfam" id="PF12660">
    <property type="entry name" value="zf-TFIIIC"/>
    <property type="match status" value="1"/>
</dbReference>
<name>T1KD84_TETUR</name>
<dbReference type="GO" id="GO:0004402">
    <property type="term" value="F:histone acetyltransferase activity"/>
    <property type="evidence" value="ECO:0007669"/>
    <property type="project" value="InterPro"/>
</dbReference>
<dbReference type="OMA" id="YPHKHFI"/>